<accession>A0A195EMW7</accession>
<feature type="non-terminal residue" evidence="4">
    <location>
        <position position="1"/>
    </location>
</feature>
<name>A0A195EMW7_9HYME</name>
<evidence type="ECO:0000313" key="4">
    <source>
        <dbReference type="EMBL" id="KYN29625.1"/>
    </source>
</evidence>
<feature type="region of interest" description="Disordered" evidence="2">
    <location>
        <begin position="154"/>
        <end position="187"/>
    </location>
</feature>
<proteinExistence type="predicted"/>
<dbReference type="EMBL" id="KQ978625">
    <property type="protein sequence ID" value="KYN29625.1"/>
    <property type="molecule type" value="Genomic_DNA"/>
</dbReference>
<keyword evidence="5" id="KW-1185">Reference proteome</keyword>
<dbReference type="PANTHER" id="PTHR16230">
    <property type="entry name" value="CAPPUCCINO"/>
    <property type="match status" value="1"/>
</dbReference>
<evidence type="ECO:0000313" key="5">
    <source>
        <dbReference type="Proteomes" id="UP000078492"/>
    </source>
</evidence>
<keyword evidence="1" id="KW-0175">Coiled coil</keyword>
<evidence type="ECO:0000256" key="1">
    <source>
        <dbReference type="SAM" id="Coils"/>
    </source>
</evidence>
<evidence type="ECO:0000256" key="3">
    <source>
        <dbReference type="SAM" id="Phobius"/>
    </source>
</evidence>
<keyword evidence="3" id="KW-1133">Transmembrane helix</keyword>
<dbReference type="InterPro" id="IPR024857">
    <property type="entry name" value="Cappuccino"/>
</dbReference>
<gene>
    <name evidence="4" type="ORF">ALC57_00888</name>
</gene>
<dbReference type="PANTHER" id="PTHR16230:SF3">
    <property type="entry name" value="BIOGENESIS OF LYSOSOMAL ORGANELLES COMPLEX-1, SUBUNIT 4, CAPPUCCINO"/>
    <property type="match status" value="1"/>
</dbReference>
<protein>
    <submittedName>
        <fullName evidence="4">Protein cappuccino like protein</fullName>
    </submittedName>
</protein>
<evidence type="ECO:0000256" key="2">
    <source>
        <dbReference type="SAM" id="MobiDB-lite"/>
    </source>
</evidence>
<reference evidence="4 5" key="1">
    <citation type="submission" date="2015-09" db="EMBL/GenBank/DDBJ databases">
        <title>Trachymyrmex cornetzi WGS genome.</title>
        <authorList>
            <person name="Nygaard S."/>
            <person name="Hu H."/>
            <person name="Boomsma J."/>
            <person name="Zhang G."/>
        </authorList>
    </citation>
    <scope>NUCLEOTIDE SEQUENCE [LARGE SCALE GENOMIC DNA]</scope>
    <source>
        <strain evidence="4">Tcor2-1</strain>
        <tissue evidence="4">Whole body</tissue>
    </source>
</reference>
<dbReference type="STRING" id="471704.A0A195EMW7"/>
<keyword evidence="3" id="KW-0472">Membrane</keyword>
<feature type="compositionally biased region" description="Polar residues" evidence="2">
    <location>
        <begin position="172"/>
        <end position="187"/>
    </location>
</feature>
<organism evidence="4 5">
    <name type="scientific">Trachymyrmex cornetzi</name>
    <dbReference type="NCBI Taxonomy" id="471704"/>
    <lineage>
        <taxon>Eukaryota</taxon>
        <taxon>Metazoa</taxon>
        <taxon>Ecdysozoa</taxon>
        <taxon>Arthropoda</taxon>
        <taxon>Hexapoda</taxon>
        <taxon>Insecta</taxon>
        <taxon>Pterygota</taxon>
        <taxon>Neoptera</taxon>
        <taxon>Endopterygota</taxon>
        <taxon>Hymenoptera</taxon>
        <taxon>Apocrita</taxon>
        <taxon>Aculeata</taxon>
        <taxon>Formicoidea</taxon>
        <taxon>Formicidae</taxon>
        <taxon>Myrmicinae</taxon>
        <taxon>Trachymyrmex</taxon>
    </lineage>
</organism>
<feature type="coiled-coil region" evidence="1">
    <location>
        <begin position="57"/>
        <end position="98"/>
    </location>
</feature>
<dbReference type="Proteomes" id="UP000078492">
    <property type="component" value="Unassembled WGS sequence"/>
</dbReference>
<keyword evidence="3" id="KW-0812">Transmembrane</keyword>
<sequence>VKDYVNYAKVDWSNQASVKNVRGVIEDTLIRLEEFQSIVAMVENSSAECMQQHLPKLQQMKDGMATLRNRIDALEHIVAMANMNLSTLEAAVDKAEADLGVSDRLFGILNPLSFFQLELPVRFSVLIVRPPWTRIYLERCIYLSTCEEATEVETHHQQTAATTMGVAEDETPSSLTSSHPNTNNPNQEEWSKLVLASSSQIQTGPLSYVTSKGTFPQLAIVNVLKSKRIVWKFKSRIGDVSYMRQNALYNDHCSRDFRRKNQRTTRGCAHVYIFPRIFFFTAARKPYRDHNEVLVLAMYGLLTYFPELVVLRSPLDSKKIRERRTCRPADLASSNRRTASCSVACRQTEQDDRKE</sequence>
<dbReference type="GO" id="GO:0031083">
    <property type="term" value="C:BLOC-1 complex"/>
    <property type="evidence" value="ECO:0007669"/>
    <property type="project" value="TreeGrafter"/>
</dbReference>
<feature type="transmembrane region" description="Helical" evidence="3">
    <location>
        <begin position="293"/>
        <end position="311"/>
    </location>
</feature>
<dbReference type="AlphaFoldDB" id="A0A195EMW7"/>